<evidence type="ECO:0000256" key="4">
    <source>
        <dbReference type="ARBA" id="ARBA00022989"/>
    </source>
</evidence>
<feature type="compositionally biased region" description="Basic and acidic residues" evidence="6">
    <location>
        <begin position="506"/>
        <end position="522"/>
    </location>
</feature>
<reference evidence="9 10" key="1">
    <citation type="journal article" date="2019" name="Fungal Biol. Biotechnol.">
        <title>Draft genome sequence of fastidious pathogen Ceratobasidium theobromae, which causes vascular-streak dieback in Theobroma cacao.</title>
        <authorList>
            <person name="Ali S.S."/>
            <person name="Asman A."/>
            <person name="Shao J."/>
            <person name="Firmansyah A.P."/>
            <person name="Susilo A.W."/>
            <person name="Rosmana A."/>
            <person name="McMahon P."/>
            <person name="Junaid M."/>
            <person name="Guest D."/>
            <person name="Kheng T.Y."/>
            <person name="Meinhardt L.W."/>
            <person name="Bailey B.A."/>
        </authorList>
    </citation>
    <scope>NUCLEOTIDE SEQUENCE [LARGE SCALE GENOMIC DNA]</scope>
    <source>
        <strain evidence="9 10">CT2</strain>
    </source>
</reference>
<feature type="transmembrane region" description="Helical" evidence="7">
    <location>
        <begin position="23"/>
        <end position="43"/>
    </location>
</feature>
<evidence type="ECO:0000256" key="3">
    <source>
        <dbReference type="ARBA" id="ARBA00022692"/>
    </source>
</evidence>
<organism evidence="9 10">
    <name type="scientific">Ceratobasidium theobromae</name>
    <dbReference type="NCBI Taxonomy" id="1582974"/>
    <lineage>
        <taxon>Eukaryota</taxon>
        <taxon>Fungi</taxon>
        <taxon>Dikarya</taxon>
        <taxon>Basidiomycota</taxon>
        <taxon>Agaricomycotina</taxon>
        <taxon>Agaricomycetes</taxon>
        <taxon>Cantharellales</taxon>
        <taxon>Ceratobasidiaceae</taxon>
        <taxon>Ceratobasidium</taxon>
    </lineage>
</organism>
<keyword evidence="3 7" id="KW-0812">Transmembrane</keyword>
<accession>A0A5N5QAI8</accession>
<feature type="transmembrane region" description="Helical" evidence="7">
    <location>
        <begin position="167"/>
        <end position="187"/>
    </location>
</feature>
<dbReference type="InterPro" id="IPR005829">
    <property type="entry name" value="Sugar_transporter_CS"/>
</dbReference>
<dbReference type="Proteomes" id="UP000383932">
    <property type="component" value="Unassembled WGS sequence"/>
</dbReference>
<dbReference type="GO" id="GO:0016020">
    <property type="term" value="C:membrane"/>
    <property type="evidence" value="ECO:0007669"/>
    <property type="project" value="UniProtKB-SubCell"/>
</dbReference>
<dbReference type="PANTHER" id="PTHR48022">
    <property type="entry name" value="PLASTIDIC GLUCOSE TRANSPORTER 4"/>
    <property type="match status" value="1"/>
</dbReference>
<dbReference type="SUPFAM" id="SSF103473">
    <property type="entry name" value="MFS general substrate transporter"/>
    <property type="match status" value="1"/>
</dbReference>
<feature type="transmembrane region" description="Helical" evidence="7">
    <location>
        <begin position="327"/>
        <end position="347"/>
    </location>
</feature>
<dbReference type="InterPro" id="IPR005828">
    <property type="entry name" value="MFS_sugar_transport-like"/>
</dbReference>
<evidence type="ECO:0000313" key="9">
    <source>
        <dbReference type="EMBL" id="KAB5588755.1"/>
    </source>
</evidence>
<dbReference type="GO" id="GO:0005351">
    <property type="term" value="F:carbohydrate:proton symporter activity"/>
    <property type="evidence" value="ECO:0007669"/>
    <property type="project" value="TreeGrafter"/>
</dbReference>
<dbReference type="FunFam" id="1.20.1250.20:FF:000117">
    <property type="entry name" value="MFS hexose transporter"/>
    <property type="match status" value="1"/>
</dbReference>
<dbReference type="InterPro" id="IPR020846">
    <property type="entry name" value="MFS_dom"/>
</dbReference>
<dbReference type="Pfam" id="PF00083">
    <property type="entry name" value="Sugar_tr"/>
    <property type="match status" value="1"/>
</dbReference>
<dbReference type="InterPro" id="IPR050360">
    <property type="entry name" value="MFS_Sugar_Transporters"/>
</dbReference>
<feature type="transmembrane region" description="Helical" evidence="7">
    <location>
        <begin position="426"/>
        <end position="443"/>
    </location>
</feature>
<gene>
    <name evidence="9" type="ORF">CTheo_7799</name>
</gene>
<feature type="domain" description="Major facilitator superfamily (MFS) profile" evidence="8">
    <location>
        <begin position="35"/>
        <end position="478"/>
    </location>
</feature>
<dbReference type="EMBL" id="SSOP01000375">
    <property type="protein sequence ID" value="KAB5588755.1"/>
    <property type="molecule type" value="Genomic_DNA"/>
</dbReference>
<evidence type="ECO:0000256" key="5">
    <source>
        <dbReference type="ARBA" id="ARBA00023136"/>
    </source>
</evidence>
<feature type="transmembrane region" description="Helical" evidence="7">
    <location>
        <begin position="455"/>
        <end position="475"/>
    </location>
</feature>
<sequence length="941" mass="101163">MAGPAAVTVGQGPGAHLLYQGKWWHHGGILSLNLMLVFILLTSSTNGFDGSMMNGLQAVPHWVSFFGEPKGATLGLYNAIQNIGSLIAIPFAPWIADTFGRRTGIIVGCTCMFAATGLQAGAQNNGMFIAGRGLIGFGVSFAHLASALLIVELAYPSQRAKLSSLYNTMWFTGSIIAAATTLGTFRIDGGASWRIPSAMMGLVPLLQMIIIWFLPESPRWLMAKGREEEAVRVLAKYHAINRGDLNDELVQFEREEIKEALRLEAEAAQNTSYLSLLRTPGNRRRLRIVVAIAFFSQWSGNGIASYYLNIVLEQIGIGVNDKAQVQYFNLGMAIYSFIIATTASLFVEKVGRRPLFLTSNAGMLFAYVLWTTGAGVNANDTSNKNAANLVMAAIFIFNGFYAIAYTPLLVSYTVEITPYQIRAKMFAVMNVAVTASLVFNQYVNPIAQDALKWKYYIVYVAWLCVELVFIWMYAVETKGRSLEETAALFDGEDALRELEQRAAHDVAVSDEKLSEDKQEYAHRGTQGGLKSSSSVAISSPPKTILRDVEDGGSVIASPLVCVVDVRETDVDDDKCSAVERGRTGVLDTLWIVEFILDPPKHGMVIGLKLSANRSLVPDHFGVEDKFWQLVVSPESLRRTSTIKGRPTTPWFSTLVVISSHLLSLYSTPLPFSFPFHFSSAGHSTFTFPVMFSNSRLASVLLALAAASSVAAHGALVAVKGDNGVTAMGFGVLASTPRDGTRRNPFQTDSSIIRDREIASGDAGPCGRTLAGGVNDMAAQLEAASSSGLPSAASDGTVTMTIHQVNGDGAGPYTCDVSADASGKSFVAMNVVKNVPGQNSRSNAKATDFELVAQMPSGTACTGGPNGDACIVRCRNAARAGPFGGCTAVTNAAPATGGQSGNKTARALPEDEEEDEEDETPEYKRKRFLRSRIAGAKAGYWM</sequence>
<feature type="transmembrane region" description="Helical" evidence="7">
    <location>
        <begin position="134"/>
        <end position="155"/>
    </location>
</feature>
<evidence type="ECO:0000259" key="8">
    <source>
        <dbReference type="PROSITE" id="PS50850"/>
    </source>
</evidence>
<feature type="region of interest" description="Disordered" evidence="6">
    <location>
        <begin position="506"/>
        <end position="535"/>
    </location>
</feature>
<dbReference type="AlphaFoldDB" id="A0A5N5QAI8"/>
<evidence type="ECO:0000256" key="7">
    <source>
        <dbReference type="SAM" id="Phobius"/>
    </source>
</evidence>
<evidence type="ECO:0000256" key="6">
    <source>
        <dbReference type="SAM" id="MobiDB-lite"/>
    </source>
</evidence>
<feature type="transmembrane region" description="Helical" evidence="7">
    <location>
        <begin position="390"/>
        <end position="414"/>
    </location>
</feature>
<evidence type="ECO:0000256" key="1">
    <source>
        <dbReference type="ARBA" id="ARBA00004141"/>
    </source>
</evidence>
<feature type="compositionally biased region" description="Acidic residues" evidence="6">
    <location>
        <begin position="909"/>
        <end position="919"/>
    </location>
</feature>
<dbReference type="PROSITE" id="PS50850">
    <property type="entry name" value="MFS"/>
    <property type="match status" value="1"/>
</dbReference>
<comment type="similarity">
    <text evidence="2">Belongs to the major facilitator superfamily. Sugar transporter (TC 2.A.1.1) family.</text>
</comment>
<comment type="subcellular location">
    <subcellularLocation>
        <location evidence="1">Membrane</location>
        <topology evidence="1">Multi-pass membrane protein</topology>
    </subcellularLocation>
</comment>
<dbReference type="InterPro" id="IPR036259">
    <property type="entry name" value="MFS_trans_sf"/>
</dbReference>
<dbReference type="InterPro" id="IPR021476">
    <property type="entry name" value="Egh16-like"/>
</dbReference>
<evidence type="ECO:0000256" key="2">
    <source>
        <dbReference type="ARBA" id="ARBA00010992"/>
    </source>
</evidence>
<keyword evidence="10" id="KW-1185">Reference proteome</keyword>
<feature type="transmembrane region" description="Helical" evidence="7">
    <location>
        <begin position="647"/>
        <end position="665"/>
    </location>
</feature>
<feature type="region of interest" description="Disordered" evidence="6">
    <location>
        <begin position="891"/>
        <end position="924"/>
    </location>
</feature>
<feature type="transmembrane region" description="Helical" evidence="7">
    <location>
        <begin position="696"/>
        <end position="718"/>
    </location>
</feature>
<proteinExistence type="inferred from homology"/>
<feature type="transmembrane region" description="Helical" evidence="7">
    <location>
        <begin position="354"/>
        <end position="370"/>
    </location>
</feature>
<dbReference type="Pfam" id="PF11327">
    <property type="entry name" value="Egh16-like"/>
    <property type="match status" value="1"/>
</dbReference>
<keyword evidence="5 7" id="KW-0472">Membrane</keyword>
<evidence type="ECO:0000313" key="10">
    <source>
        <dbReference type="Proteomes" id="UP000383932"/>
    </source>
</evidence>
<feature type="transmembrane region" description="Helical" evidence="7">
    <location>
        <begin position="104"/>
        <end position="122"/>
    </location>
</feature>
<dbReference type="OrthoDB" id="6133115at2759"/>
<dbReference type="Gene3D" id="1.20.1250.20">
    <property type="entry name" value="MFS general substrate transporter like domains"/>
    <property type="match status" value="1"/>
</dbReference>
<protein>
    <submittedName>
        <fullName evidence="9">Lactose permease</fullName>
    </submittedName>
</protein>
<dbReference type="PANTHER" id="PTHR48022:SF64">
    <property type="entry name" value="MAJOR FACILITATOR SUPERFAMILY (MFS) PROFILE DOMAIN-CONTAINING PROTEIN"/>
    <property type="match status" value="1"/>
</dbReference>
<comment type="caution">
    <text evidence="9">The sequence shown here is derived from an EMBL/GenBank/DDBJ whole genome shotgun (WGS) entry which is preliminary data.</text>
</comment>
<dbReference type="PROSITE" id="PS00216">
    <property type="entry name" value="SUGAR_TRANSPORT_1"/>
    <property type="match status" value="1"/>
</dbReference>
<feature type="transmembrane region" description="Helical" evidence="7">
    <location>
        <begin position="193"/>
        <end position="214"/>
    </location>
</feature>
<name>A0A5N5QAI8_9AGAM</name>
<keyword evidence="4 7" id="KW-1133">Transmembrane helix</keyword>
<feature type="transmembrane region" description="Helical" evidence="7">
    <location>
        <begin position="288"/>
        <end position="307"/>
    </location>
</feature>